<reference evidence="3" key="1">
    <citation type="journal article" date="2019" name="Plant J.">
        <title>Chlorella vulgaris genome assembly and annotation reveals the molecular basis for metabolic acclimation to high light conditions.</title>
        <authorList>
            <person name="Cecchin M."/>
            <person name="Marcolungo L."/>
            <person name="Rossato M."/>
            <person name="Girolomoni L."/>
            <person name="Cosentino E."/>
            <person name="Cuine S."/>
            <person name="Li-Beisson Y."/>
            <person name="Delledonne M."/>
            <person name="Ballottari M."/>
        </authorList>
    </citation>
    <scope>NUCLEOTIDE SEQUENCE</scope>
    <source>
        <strain evidence="3">211/11P</strain>
    </source>
</reference>
<protein>
    <submittedName>
        <fullName evidence="3">Uncharacterized protein</fullName>
    </submittedName>
</protein>
<dbReference type="EMBL" id="SIDB01000012">
    <property type="protein sequence ID" value="KAI3425293.1"/>
    <property type="molecule type" value="Genomic_DNA"/>
</dbReference>
<dbReference type="OrthoDB" id="552885at2759"/>
<dbReference type="AlphaFoldDB" id="A0A9D4TH60"/>
<dbReference type="Proteomes" id="UP001055712">
    <property type="component" value="Unassembled WGS sequence"/>
</dbReference>
<keyword evidence="1" id="KW-1133">Transmembrane helix</keyword>
<keyword evidence="4" id="KW-1185">Reference proteome</keyword>
<evidence type="ECO:0000256" key="2">
    <source>
        <dbReference type="SAM" id="SignalP"/>
    </source>
</evidence>
<evidence type="ECO:0000256" key="1">
    <source>
        <dbReference type="SAM" id="Phobius"/>
    </source>
</evidence>
<name>A0A9D4TH60_CHLVU</name>
<gene>
    <name evidence="3" type="ORF">D9Q98_009059</name>
</gene>
<keyword evidence="1" id="KW-0472">Membrane</keyword>
<reference evidence="3" key="2">
    <citation type="submission" date="2020-11" db="EMBL/GenBank/DDBJ databases">
        <authorList>
            <person name="Cecchin M."/>
            <person name="Marcolungo L."/>
            <person name="Rossato M."/>
            <person name="Girolomoni L."/>
            <person name="Cosentino E."/>
            <person name="Cuine S."/>
            <person name="Li-Beisson Y."/>
            <person name="Delledonne M."/>
            <person name="Ballottari M."/>
        </authorList>
    </citation>
    <scope>NUCLEOTIDE SEQUENCE</scope>
    <source>
        <strain evidence="3">211/11P</strain>
        <tissue evidence="3">Whole cell</tissue>
    </source>
</reference>
<evidence type="ECO:0000313" key="4">
    <source>
        <dbReference type="Proteomes" id="UP001055712"/>
    </source>
</evidence>
<organism evidence="3 4">
    <name type="scientific">Chlorella vulgaris</name>
    <name type="common">Green alga</name>
    <dbReference type="NCBI Taxonomy" id="3077"/>
    <lineage>
        <taxon>Eukaryota</taxon>
        <taxon>Viridiplantae</taxon>
        <taxon>Chlorophyta</taxon>
        <taxon>core chlorophytes</taxon>
        <taxon>Trebouxiophyceae</taxon>
        <taxon>Chlorellales</taxon>
        <taxon>Chlorellaceae</taxon>
        <taxon>Chlorella clade</taxon>
        <taxon>Chlorella</taxon>
    </lineage>
</organism>
<evidence type="ECO:0000313" key="3">
    <source>
        <dbReference type="EMBL" id="KAI3425293.1"/>
    </source>
</evidence>
<proteinExistence type="predicted"/>
<accession>A0A9D4TH60</accession>
<keyword evidence="1" id="KW-0812">Transmembrane</keyword>
<comment type="caution">
    <text evidence="3">The sequence shown here is derived from an EMBL/GenBank/DDBJ whole genome shotgun (WGS) entry which is preliminary data.</text>
</comment>
<keyword evidence="2" id="KW-0732">Signal</keyword>
<sequence>MRVRVTKALFLSLGVLAAICQASPDKESTSWRRAPSSYGTGGYYGGYYGGSSFPGYGAPLPPPPAPAGDLWQCQGVAYDGYLNSCTLWIDSDGDGQLGPGEPSASTVDGAFSFPPTPASRMGALFIEPADEDTRQVGRGSPICHDVSSGMSVRFPFAAPQPTSCSKPLVVTPLTSLLAYGRDAGLTAAALLQSLGLPAGYELETTDSLAAAAAGDGLSKLVYRREAQVVQLTMVVSRLLARHPLYLPATRKALLRALAAQIMGGQGGVGGGRRLLSAGHDAAVPASPASGAAVVDLTQAAFVQSIARAATVDVAALLPADQLHRISSDVLAAVAVAVADLNAVIGGSAGVDDVQKAVLVGTARLEPAVSNMASGALTVGSFQAGSSSPALLKLVQQTVLPGSRPPPLAGLGFYLYVSLAITICAILCATLPLISRSSCRRGLCCAE</sequence>
<feature type="signal peptide" evidence="2">
    <location>
        <begin position="1"/>
        <end position="22"/>
    </location>
</feature>
<feature type="chain" id="PRO_5039269237" evidence="2">
    <location>
        <begin position="23"/>
        <end position="446"/>
    </location>
</feature>
<feature type="transmembrane region" description="Helical" evidence="1">
    <location>
        <begin position="412"/>
        <end position="433"/>
    </location>
</feature>